<dbReference type="GO" id="GO:0032993">
    <property type="term" value="C:protein-DNA complex"/>
    <property type="evidence" value="ECO:0007669"/>
    <property type="project" value="TreeGrafter"/>
</dbReference>
<dbReference type="Gene3D" id="1.10.10.10">
    <property type="entry name" value="Winged helix-like DNA-binding domain superfamily/Winged helix DNA-binding domain"/>
    <property type="match status" value="1"/>
</dbReference>
<feature type="domain" description="HTH lysR-type" evidence="5">
    <location>
        <begin position="5"/>
        <end position="62"/>
    </location>
</feature>
<dbReference type="EMBL" id="REFR01000015">
    <property type="protein sequence ID" value="RMB01997.1"/>
    <property type="molecule type" value="Genomic_DNA"/>
</dbReference>
<evidence type="ECO:0000259" key="5">
    <source>
        <dbReference type="PROSITE" id="PS50931"/>
    </source>
</evidence>
<dbReference type="PANTHER" id="PTHR30346:SF0">
    <property type="entry name" value="HCA OPERON TRANSCRIPTIONAL ACTIVATOR HCAR"/>
    <property type="match status" value="1"/>
</dbReference>
<dbReference type="PROSITE" id="PS50931">
    <property type="entry name" value="HTH_LYSR"/>
    <property type="match status" value="1"/>
</dbReference>
<dbReference type="SUPFAM" id="SSF46785">
    <property type="entry name" value="Winged helix' DNA-binding domain"/>
    <property type="match status" value="1"/>
</dbReference>
<dbReference type="Proteomes" id="UP000271227">
    <property type="component" value="Unassembled WGS sequence"/>
</dbReference>
<keyword evidence="3" id="KW-0238">DNA-binding</keyword>
<dbReference type="PANTHER" id="PTHR30346">
    <property type="entry name" value="TRANSCRIPTIONAL DUAL REGULATOR HCAR-RELATED"/>
    <property type="match status" value="1"/>
</dbReference>
<accession>A0A3M0C044</accession>
<dbReference type="InParanoid" id="A0A3M0C044"/>
<sequence>MAEHIETLQLVSFLAVAETGSFRKASARLSIGQSAVSRRVQRLEDLLGVSLFERRPSGARLTAAGSCFASRTRALLDDLDAAVDTARSAGVAGNGHLRIGLIASLSRGALRGVFESFLAAHDDVDLCLIESDRSELLTLLNHRRIDAVYAAGEPDNTVGDGLTVDEEGLFLAVQADGPLASREHLEWEDVAQATFVVSAREPGPEIHDYIIRRVSDLGRAATVRRHRLGREGIMTLVGLGLGVSLVADHWRGVQYPNVAFIPIGAEDERIPFSLAWRAENDNPALRRFLSLARVEAKKAASSPFAASQSPDLSP</sequence>
<comment type="caution">
    <text evidence="6">The sequence shown here is derived from an EMBL/GenBank/DDBJ whole genome shotgun (WGS) entry which is preliminary data.</text>
</comment>
<protein>
    <submittedName>
        <fullName evidence="6">LysR family transcriptional regulator</fullName>
    </submittedName>
</protein>
<gene>
    <name evidence="6" type="ORF">BXY39_3507</name>
</gene>
<dbReference type="Pfam" id="PF00126">
    <property type="entry name" value="HTH_1"/>
    <property type="match status" value="1"/>
</dbReference>
<dbReference type="Gene3D" id="3.40.190.10">
    <property type="entry name" value="Periplasmic binding protein-like II"/>
    <property type="match status" value="2"/>
</dbReference>
<evidence type="ECO:0000256" key="3">
    <source>
        <dbReference type="ARBA" id="ARBA00023125"/>
    </source>
</evidence>
<dbReference type="CDD" id="cd08414">
    <property type="entry name" value="PBP2_LTTR_aromatics_like"/>
    <property type="match status" value="1"/>
</dbReference>
<dbReference type="SUPFAM" id="SSF53850">
    <property type="entry name" value="Periplasmic binding protein-like II"/>
    <property type="match status" value="1"/>
</dbReference>
<comment type="similarity">
    <text evidence="1">Belongs to the LysR transcriptional regulatory family.</text>
</comment>
<dbReference type="Pfam" id="PF03466">
    <property type="entry name" value="LysR_substrate"/>
    <property type="match status" value="1"/>
</dbReference>
<dbReference type="OrthoDB" id="7216893at2"/>
<dbReference type="GO" id="GO:0003677">
    <property type="term" value="F:DNA binding"/>
    <property type="evidence" value="ECO:0007669"/>
    <property type="project" value="UniProtKB-KW"/>
</dbReference>
<evidence type="ECO:0000313" key="6">
    <source>
        <dbReference type="EMBL" id="RMB01997.1"/>
    </source>
</evidence>
<evidence type="ECO:0000256" key="4">
    <source>
        <dbReference type="ARBA" id="ARBA00023163"/>
    </source>
</evidence>
<dbReference type="GO" id="GO:0003700">
    <property type="term" value="F:DNA-binding transcription factor activity"/>
    <property type="evidence" value="ECO:0007669"/>
    <property type="project" value="InterPro"/>
</dbReference>
<dbReference type="InterPro" id="IPR000847">
    <property type="entry name" value="LysR_HTH_N"/>
</dbReference>
<dbReference type="RefSeq" id="WP_121940133.1">
    <property type="nucleotide sequence ID" value="NZ_REFR01000015.1"/>
</dbReference>
<name>A0A3M0C044_9PROT</name>
<keyword evidence="4" id="KW-0804">Transcription</keyword>
<dbReference type="InterPro" id="IPR005119">
    <property type="entry name" value="LysR_subst-bd"/>
</dbReference>
<keyword evidence="2" id="KW-0805">Transcription regulation</keyword>
<organism evidence="6 7">
    <name type="scientific">Eilatimonas milleporae</name>
    <dbReference type="NCBI Taxonomy" id="911205"/>
    <lineage>
        <taxon>Bacteria</taxon>
        <taxon>Pseudomonadati</taxon>
        <taxon>Pseudomonadota</taxon>
        <taxon>Alphaproteobacteria</taxon>
        <taxon>Kordiimonadales</taxon>
        <taxon>Kordiimonadaceae</taxon>
        <taxon>Eilatimonas</taxon>
    </lineage>
</organism>
<proteinExistence type="inferred from homology"/>
<keyword evidence="7" id="KW-1185">Reference proteome</keyword>
<evidence type="ECO:0000256" key="2">
    <source>
        <dbReference type="ARBA" id="ARBA00023015"/>
    </source>
</evidence>
<evidence type="ECO:0000256" key="1">
    <source>
        <dbReference type="ARBA" id="ARBA00009437"/>
    </source>
</evidence>
<reference evidence="6 7" key="1">
    <citation type="submission" date="2018-10" db="EMBL/GenBank/DDBJ databases">
        <title>Genomic Encyclopedia of Archaeal and Bacterial Type Strains, Phase II (KMG-II): from individual species to whole genera.</title>
        <authorList>
            <person name="Goeker M."/>
        </authorList>
    </citation>
    <scope>NUCLEOTIDE SEQUENCE [LARGE SCALE GENOMIC DNA]</scope>
    <source>
        <strain evidence="6 7">DSM 25217</strain>
    </source>
</reference>
<dbReference type="PRINTS" id="PR00039">
    <property type="entry name" value="HTHLYSR"/>
</dbReference>
<dbReference type="FunFam" id="1.10.10.10:FF:000001">
    <property type="entry name" value="LysR family transcriptional regulator"/>
    <property type="match status" value="1"/>
</dbReference>
<evidence type="ECO:0000313" key="7">
    <source>
        <dbReference type="Proteomes" id="UP000271227"/>
    </source>
</evidence>
<dbReference type="AlphaFoldDB" id="A0A3M0C044"/>
<dbReference type="InterPro" id="IPR036388">
    <property type="entry name" value="WH-like_DNA-bd_sf"/>
</dbReference>
<dbReference type="InterPro" id="IPR036390">
    <property type="entry name" value="WH_DNA-bd_sf"/>
</dbReference>